<reference evidence="1 2" key="1">
    <citation type="submission" date="2010-03" db="EMBL/GenBank/DDBJ databases">
        <title>The genome sequence of Clostridiales sp. SSC/2.</title>
        <authorList>
            <consortium name="metaHIT consortium -- http://www.metahit.eu/"/>
            <person name="Pajon A."/>
            <person name="Turner K."/>
            <person name="Parkhill J."/>
            <person name="Duncan S."/>
            <person name="Flint H."/>
        </authorList>
    </citation>
    <scope>NUCLEOTIDE SEQUENCE [LARGE SCALE GENOMIC DNA]</scope>
    <source>
        <strain evidence="1 2">SSC/2</strain>
    </source>
</reference>
<evidence type="ECO:0000313" key="1">
    <source>
        <dbReference type="EMBL" id="CBL39180.1"/>
    </source>
</evidence>
<dbReference type="Proteomes" id="UP000008960">
    <property type="component" value="Chromosome"/>
</dbReference>
<sequence>MSDYREGKGGTKA</sequence>
<dbReference type="KEGG" id="bprl:CL2_23210"/>
<evidence type="ECO:0000313" key="2">
    <source>
        <dbReference type="Proteomes" id="UP000008960"/>
    </source>
</evidence>
<name>D4MUW4_ANAHA</name>
<accession>D4MUW4</accession>
<dbReference type="EMBL" id="FP929061">
    <property type="protein sequence ID" value="CBL39180.1"/>
    <property type="molecule type" value="Genomic_DNA"/>
</dbReference>
<protein>
    <submittedName>
        <fullName evidence="1">Uncharacterized protein</fullName>
    </submittedName>
</protein>
<proteinExistence type="predicted"/>
<organism evidence="1 2">
    <name type="scientific">Anaerostipes hadrus</name>
    <dbReference type="NCBI Taxonomy" id="649756"/>
    <lineage>
        <taxon>Bacteria</taxon>
        <taxon>Bacillati</taxon>
        <taxon>Bacillota</taxon>
        <taxon>Clostridia</taxon>
        <taxon>Lachnospirales</taxon>
        <taxon>Lachnospiraceae</taxon>
        <taxon>Anaerostipes</taxon>
    </lineage>
</organism>
<gene>
    <name evidence="1" type="ORF">CL2_23210</name>
</gene>
<reference evidence="1 2" key="2">
    <citation type="submission" date="2010-03" db="EMBL/GenBank/DDBJ databases">
        <authorList>
            <person name="Pajon A."/>
        </authorList>
    </citation>
    <scope>NUCLEOTIDE SEQUENCE [LARGE SCALE GENOMIC DNA]</scope>
    <source>
        <strain evidence="1 2">SSC/2</strain>
    </source>
</reference>